<name>L8WZ17_THACA</name>
<dbReference type="HOGENOM" id="CLU_912703_0_0_1"/>
<protein>
    <submittedName>
        <fullName evidence="1">4F5 domain-containing protein</fullName>
    </submittedName>
</protein>
<accession>L8WZ17</accession>
<dbReference type="Proteomes" id="UP000011668">
    <property type="component" value="Unassembled WGS sequence"/>
</dbReference>
<evidence type="ECO:0000313" key="2">
    <source>
        <dbReference type="Proteomes" id="UP000011668"/>
    </source>
</evidence>
<comment type="caution">
    <text evidence="1">The sequence shown here is derived from an EMBL/GenBank/DDBJ whole genome shotgun (WGS) entry which is preliminary data.</text>
</comment>
<proteinExistence type="predicted"/>
<sequence length="305" mass="34437">MLTGLSQPGVDDQRGIKAKLPLGGYTPCDLHDFWRPEPTFSPVTTVYLALILRDHDRERAQKKAASQKKPKESGSSLQKRREVVYSYAYRKRLLRKLLAMEEEENNHGQTPVASLFKLAQSIFAGNIFGLPVLTMEMIVDILDWCGWYYCISSDAAWRPDRLATPADACALQPINIGATYRFCNEVYARESSSPEVPRRGSGSTLASTLRLTTLRSGVTAQSAGHFQIPVQRWRTNFISNHARYRVTKQQSMADFFHKFSLRSREGPLLAYLFGLLCRRGGVVSLAFLSERSSLPPLDFTDPWIN</sequence>
<organism evidence="1 2">
    <name type="scientific">Thanatephorus cucumeris (strain AG1-IA)</name>
    <name type="common">Rice sheath blight fungus</name>
    <name type="synonym">Rhizoctonia solani</name>
    <dbReference type="NCBI Taxonomy" id="983506"/>
    <lineage>
        <taxon>Eukaryota</taxon>
        <taxon>Fungi</taxon>
        <taxon>Dikarya</taxon>
        <taxon>Basidiomycota</taxon>
        <taxon>Agaricomycotina</taxon>
        <taxon>Agaricomycetes</taxon>
        <taxon>Cantharellales</taxon>
        <taxon>Ceratobasidiaceae</taxon>
        <taxon>Rhizoctonia</taxon>
        <taxon>Rhizoctonia solani AG-1</taxon>
    </lineage>
</organism>
<dbReference type="EMBL" id="AFRT01000597">
    <property type="protein sequence ID" value="ELU43225.1"/>
    <property type="molecule type" value="Genomic_DNA"/>
</dbReference>
<gene>
    <name evidence="1" type="ORF">AG1IA_02730</name>
</gene>
<keyword evidence="2" id="KW-1185">Reference proteome</keyword>
<dbReference type="AlphaFoldDB" id="L8WZ17"/>
<reference evidence="1 2" key="1">
    <citation type="journal article" date="2013" name="Nat. Commun.">
        <title>The evolution and pathogenic mechanisms of the rice sheath blight pathogen.</title>
        <authorList>
            <person name="Zheng A."/>
            <person name="Lin R."/>
            <person name="Xu L."/>
            <person name="Qin P."/>
            <person name="Tang C."/>
            <person name="Ai P."/>
            <person name="Zhang D."/>
            <person name="Liu Y."/>
            <person name="Sun Z."/>
            <person name="Feng H."/>
            <person name="Wang Y."/>
            <person name="Chen Y."/>
            <person name="Liang X."/>
            <person name="Fu R."/>
            <person name="Li Q."/>
            <person name="Zhang J."/>
            <person name="Yu X."/>
            <person name="Xie Z."/>
            <person name="Ding L."/>
            <person name="Guan P."/>
            <person name="Tang J."/>
            <person name="Liang Y."/>
            <person name="Wang S."/>
            <person name="Deng Q."/>
            <person name="Li S."/>
            <person name="Zhu J."/>
            <person name="Wang L."/>
            <person name="Liu H."/>
            <person name="Li P."/>
        </authorList>
    </citation>
    <scope>NUCLEOTIDE SEQUENCE [LARGE SCALE GENOMIC DNA]</scope>
    <source>
        <strain evidence="2">AG-1 IA</strain>
    </source>
</reference>
<evidence type="ECO:0000313" key="1">
    <source>
        <dbReference type="EMBL" id="ELU43225.1"/>
    </source>
</evidence>